<dbReference type="EMBL" id="BMAW01044884">
    <property type="protein sequence ID" value="GFS46887.1"/>
    <property type="molecule type" value="Genomic_DNA"/>
</dbReference>
<evidence type="ECO:0000313" key="3">
    <source>
        <dbReference type="Proteomes" id="UP000887013"/>
    </source>
</evidence>
<name>A0A8X6II53_NEPPI</name>
<feature type="region of interest" description="Disordered" evidence="1">
    <location>
        <begin position="61"/>
        <end position="86"/>
    </location>
</feature>
<evidence type="ECO:0000313" key="2">
    <source>
        <dbReference type="EMBL" id="GFS46887.1"/>
    </source>
</evidence>
<dbReference type="AlphaFoldDB" id="A0A8X6II53"/>
<keyword evidence="3" id="KW-1185">Reference proteome</keyword>
<sequence>MLLKDPNEQNTLIPTALRNFRVCLLNRDRREKIPRNCGSDTQKFPSYRRFLALRPGCGGVDALSSRSQPDTRTSRRKRRGGKQEGKFAAEIRALIGPRRNKIVPRPAILQTEVAHSSPGPNEGLGRRKGPLRPSRFGLPVSDLWVLIATHALTIGRNSARQSDRPGLPEGRLATLGDHCHSSPAILEPIDDHDKLNYSKTIYNCSTVFF</sequence>
<proteinExistence type="predicted"/>
<accession>A0A8X6II53</accession>
<gene>
    <name evidence="2" type="ORF">NPIL_280991</name>
</gene>
<feature type="region of interest" description="Disordered" evidence="1">
    <location>
        <begin position="110"/>
        <end position="132"/>
    </location>
</feature>
<evidence type="ECO:0000256" key="1">
    <source>
        <dbReference type="SAM" id="MobiDB-lite"/>
    </source>
</evidence>
<organism evidence="2 3">
    <name type="scientific">Nephila pilipes</name>
    <name type="common">Giant wood spider</name>
    <name type="synonym">Nephila maculata</name>
    <dbReference type="NCBI Taxonomy" id="299642"/>
    <lineage>
        <taxon>Eukaryota</taxon>
        <taxon>Metazoa</taxon>
        <taxon>Ecdysozoa</taxon>
        <taxon>Arthropoda</taxon>
        <taxon>Chelicerata</taxon>
        <taxon>Arachnida</taxon>
        <taxon>Araneae</taxon>
        <taxon>Araneomorphae</taxon>
        <taxon>Entelegynae</taxon>
        <taxon>Araneoidea</taxon>
        <taxon>Nephilidae</taxon>
        <taxon>Nephila</taxon>
    </lineage>
</organism>
<reference evidence="2" key="1">
    <citation type="submission" date="2020-08" db="EMBL/GenBank/DDBJ databases">
        <title>Multicomponent nature underlies the extraordinary mechanical properties of spider dragline silk.</title>
        <authorList>
            <person name="Kono N."/>
            <person name="Nakamura H."/>
            <person name="Mori M."/>
            <person name="Yoshida Y."/>
            <person name="Ohtoshi R."/>
            <person name="Malay A.D."/>
            <person name="Moran D.A.P."/>
            <person name="Tomita M."/>
            <person name="Numata K."/>
            <person name="Arakawa K."/>
        </authorList>
    </citation>
    <scope>NUCLEOTIDE SEQUENCE</scope>
</reference>
<protein>
    <submittedName>
        <fullName evidence="2">Uncharacterized protein</fullName>
    </submittedName>
</protein>
<dbReference type="Proteomes" id="UP000887013">
    <property type="component" value="Unassembled WGS sequence"/>
</dbReference>
<comment type="caution">
    <text evidence="2">The sequence shown here is derived from an EMBL/GenBank/DDBJ whole genome shotgun (WGS) entry which is preliminary data.</text>
</comment>